<feature type="signal peptide" evidence="3">
    <location>
        <begin position="1"/>
        <end position="17"/>
    </location>
</feature>
<dbReference type="Pfam" id="PF01670">
    <property type="entry name" value="Glyco_hydro_12"/>
    <property type="match status" value="1"/>
</dbReference>
<evidence type="ECO:0000256" key="2">
    <source>
        <dbReference type="RuleBase" id="RU361163"/>
    </source>
</evidence>
<proteinExistence type="inferred from homology"/>
<dbReference type="SUPFAM" id="SSF49899">
    <property type="entry name" value="Concanavalin A-like lectins/glucanases"/>
    <property type="match status" value="1"/>
</dbReference>
<keyword evidence="2" id="KW-0326">Glycosidase</keyword>
<dbReference type="Gene3D" id="2.60.120.180">
    <property type="match status" value="1"/>
</dbReference>
<dbReference type="InterPro" id="IPR013319">
    <property type="entry name" value="GH11/12"/>
</dbReference>
<dbReference type="GO" id="GO:0000272">
    <property type="term" value="P:polysaccharide catabolic process"/>
    <property type="evidence" value="ECO:0007669"/>
    <property type="project" value="UniProtKB-KW"/>
</dbReference>
<dbReference type="GO" id="GO:0008810">
    <property type="term" value="F:cellulase activity"/>
    <property type="evidence" value="ECO:0007669"/>
    <property type="project" value="InterPro"/>
</dbReference>
<evidence type="ECO:0000256" key="1">
    <source>
        <dbReference type="ARBA" id="ARBA00005519"/>
    </source>
</evidence>
<dbReference type="InterPro" id="IPR013320">
    <property type="entry name" value="ConA-like_dom_sf"/>
</dbReference>
<dbReference type="AlphaFoldDB" id="A0A9P4UZY9"/>
<evidence type="ECO:0000256" key="3">
    <source>
        <dbReference type="SAM" id="SignalP"/>
    </source>
</evidence>
<dbReference type="OrthoDB" id="89349at2759"/>
<evidence type="ECO:0000313" key="4">
    <source>
        <dbReference type="EMBL" id="KAF2734757.1"/>
    </source>
</evidence>
<keyword evidence="2" id="KW-0624">Polysaccharide degradation</keyword>
<feature type="chain" id="PRO_5040486261" evidence="3">
    <location>
        <begin position="18"/>
        <end position="238"/>
    </location>
</feature>
<comment type="caution">
    <text evidence="4">The sequence shown here is derived from an EMBL/GenBank/DDBJ whole genome shotgun (WGS) entry which is preliminary data.</text>
</comment>
<keyword evidence="2" id="KW-0378">Hydrolase</keyword>
<dbReference type="PANTHER" id="PTHR34002">
    <property type="entry name" value="BLR1656 PROTEIN"/>
    <property type="match status" value="1"/>
</dbReference>
<keyword evidence="2" id="KW-0119">Carbohydrate metabolism</keyword>
<dbReference type="Proteomes" id="UP000799444">
    <property type="component" value="Unassembled WGS sequence"/>
</dbReference>
<protein>
    <submittedName>
        <fullName evidence="4">Endoglucanase</fullName>
    </submittedName>
</protein>
<dbReference type="PANTHER" id="PTHR34002:SF10">
    <property type="entry name" value="PUTATIVE-RELATED"/>
    <property type="match status" value="1"/>
</dbReference>
<accession>A0A9P4UZY9</accession>
<keyword evidence="5" id="KW-1185">Reference proteome</keyword>
<sequence>MKSTVLVLGALASLATAQSLCDQYGYYAANNYYFNNNMWGKNSGSGSACTYVDRTSASGVAYHVQWQWSGGDNNVKAYPYSGKTLSNKKLVSQISSMPSSASWSYTGGNIRADVAYDLFTASNANHDTSSGDYELMIWLGKLGNVQPIGSQVATVNVAGQNWNLWDGYNGAMRVYSFVAPSGQMNSLSADIKQFFNYVSQNRGFPASSQYLITAQFGTEPFTGGPATFTVTNWSLDVN</sequence>
<comment type="similarity">
    <text evidence="1 2">Belongs to the glycosyl hydrolase 12 (cellulase H) family.</text>
</comment>
<dbReference type="InterPro" id="IPR002594">
    <property type="entry name" value="GH12"/>
</dbReference>
<gene>
    <name evidence="4" type="ORF">EJ04DRAFT_602055</name>
</gene>
<reference evidence="4" key="1">
    <citation type="journal article" date="2020" name="Stud. Mycol.">
        <title>101 Dothideomycetes genomes: a test case for predicting lifestyles and emergence of pathogens.</title>
        <authorList>
            <person name="Haridas S."/>
            <person name="Albert R."/>
            <person name="Binder M."/>
            <person name="Bloem J."/>
            <person name="Labutti K."/>
            <person name="Salamov A."/>
            <person name="Andreopoulos B."/>
            <person name="Baker S."/>
            <person name="Barry K."/>
            <person name="Bills G."/>
            <person name="Bluhm B."/>
            <person name="Cannon C."/>
            <person name="Castanera R."/>
            <person name="Culley D."/>
            <person name="Daum C."/>
            <person name="Ezra D."/>
            <person name="Gonzalez J."/>
            <person name="Henrissat B."/>
            <person name="Kuo A."/>
            <person name="Liang C."/>
            <person name="Lipzen A."/>
            <person name="Lutzoni F."/>
            <person name="Magnuson J."/>
            <person name="Mondo S."/>
            <person name="Nolan M."/>
            <person name="Ohm R."/>
            <person name="Pangilinan J."/>
            <person name="Park H.-J."/>
            <person name="Ramirez L."/>
            <person name="Alfaro M."/>
            <person name="Sun H."/>
            <person name="Tritt A."/>
            <person name="Yoshinaga Y."/>
            <person name="Zwiers L.-H."/>
            <person name="Turgeon B."/>
            <person name="Goodwin S."/>
            <person name="Spatafora J."/>
            <person name="Crous P."/>
            <person name="Grigoriev I."/>
        </authorList>
    </citation>
    <scope>NUCLEOTIDE SEQUENCE</scope>
    <source>
        <strain evidence="4">CBS 125425</strain>
    </source>
</reference>
<keyword evidence="3" id="KW-0732">Signal</keyword>
<organism evidence="4 5">
    <name type="scientific">Polyplosphaeria fusca</name>
    <dbReference type="NCBI Taxonomy" id="682080"/>
    <lineage>
        <taxon>Eukaryota</taxon>
        <taxon>Fungi</taxon>
        <taxon>Dikarya</taxon>
        <taxon>Ascomycota</taxon>
        <taxon>Pezizomycotina</taxon>
        <taxon>Dothideomycetes</taxon>
        <taxon>Pleosporomycetidae</taxon>
        <taxon>Pleosporales</taxon>
        <taxon>Tetraplosphaeriaceae</taxon>
        <taxon>Polyplosphaeria</taxon>
    </lineage>
</organism>
<name>A0A9P4UZY9_9PLEO</name>
<dbReference type="EMBL" id="ML996143">
    <property type="protein sequence ID" value="KAF2734757.1"/>
    <property type="molecule type" value="Genomic_DNA"/>
</dbReference>
<evidence type="ECO:0000313" key="5">
    <source>
        <dbReference type="Proteomes" id="UP000799444"/>
    </source>
</evidence>